<accession>A0AAE3VSR6</accession>
<sequence length="371" mass="39035">MIEVLAYLLKAIGTTFLLIAAVGVVRLPDAFTRMHAATKAGTLGAGLVVLGSALPLESAFSIGTAIVTLLFLLLTVPLASHSLGRAAYIGGAPFWQGTASDALDGTLPRGEPAEPKSAPVEPLAIERIVVMPTYESDCNASTQAVSLGRALDVPVVCLGVIDPRFFETAPEGRGLARERAQSTLSRAIALGAQGAPMELVEADPRTALARVVRDGDLVVLPSRGWFDHGAGREPEDISGRGEALLPLARSLAQPVLFAGEPAPVRRISILDDGSPAVARALATLATLEPFGKADLVVHWARDYQPESERRAELSAVCDGVAFSARRSGAGVIDDPGEVVVSTSPHSGRADWYGLDWRDRLAPGWRGHLLLV</sequence>
<dbReference type="Proteomes" id="UP001229244">
    <property type="component" value="Unassembled WGS sequence"/>
</dbReference>
<keyword evidence="1" id="KW-0472">Membrane</keyword>
<dbReference type="RefSeq" id="WP_306887402.1">
    <property type="nucleotide sequence ID" value="NZ_JAUSUL010000005.1"/>
</dbReference>
<dbReference type="PANTHER" id="PTHR34703">
    <property type="entry name" value="ANTIPORTER SUBUNIT MNHG2-RELATED"/>
    <property type="match status" value="1"/>
</dbReference>
<dbReference type="EMBL" id="JAUSUL010000005">
    <property type="protein sequence ID" value="MDQ0317483.1"/>
    <property type="molecule type" value="Genomic_DNA"/>
</dbReference>
<comment type="caution">
    <text evidence="2">The sequence shown here is derived from an EMBL/GenBank/DDBJ whole genome shotgun (WGS) entry which is preliminary data.</text>
</comment>
<dbReference type="AlphaFoldDB" id="A0AAE3VSR6"/>
<dbReference type="NCBIfam" id="TIGR01300">
    <property type="entry name" value="CPA3_mnhG_phaG"/>
    <property type="match status" value="1"/>
</dbReference>
<dbReference type="GO" id="GO:0015385">
    <property type="term" value="F:sodium:proton antiporter activity"/>
    <property type="evidence" value="ECO:0007669"/>
    <property type="project" value="TreeGrafter"/>
</dbReference>
<dbReference type="Gene3D" id="3.40.50.12370">
    <property type="match status" value="1"/>
</dbReference>
<keyword evidence="1" id="KW-0812">Transmembrane</keyword>
<keyword evidence="1" id="KW-1133">Transmembrane helix</keyword>
<dbReference type="Pfam" id="PF03334">
    <property type="entry name" value="PhaG_MnhG_YufB"/>
    <property type="match status" value="1"/>
</dbReference>
<dbReference type="NCBIfam" id="NF009314">
    <property type="entry name" value="PRK12674.1-2"/>
    <property type="match status" value="1"/>
</dbReference>
<gene>
    <name evidence="2" type="ORF">J2S73_003967</name>
</gene>
<dbReference type="InterPro" id="IPR005133">
    <property type="entry name" value="PhaG_MnhG_YufB"/>
</dbReference>
<evidence type="ECO:0000313" key="3">
    <source>
        <dbReference type="Proteomes" id="UP001229244"/>
    </source>
</evidence>
<dbReference type="PANTHER" id="PTHR34703:SF1">
    <property type="entry name" value="ANTIPORTER SUBUNIT MNHG2-RELATED"/>
    <property type="match status" value="1"/>
</dbReference>
<organism evidence="2 3">
    <name type="scientific">Amorphus orientalis</name>
    <dbReference type="NCBI Taxonomy" id="649198"/>
    <lineage>
        <taxon>Bacteria</taxon>
        <taxon>Pseudomonadati</taxon>
        <taxon>Pseudomonadota</taxon>
        <taxon>Alphaproteobacteria</taxon>
        <taxon>Hyphomicrobiales</taxon>
        <taxon>Amorphaceae</taxon>
        <taxon>Amorphus</taxon>
    </lineage>
</organism>
<proteinExistence type="predicted"/>
<name>A0AAE3VSR6_9HYPH</name>
<keyword evidence="3" id="KW-1185">Reference proteome</keyword>
<evidence type="ECO:0000313" key="2">
    <source>
        <dbReference type="EMBL" id="MDQ0317483.1"/>
    </source>
</evidence>
<feature type="transmembrane region" description="Helical" evidence="1">
    <location>
        <begin position="6"/>
        <end position="25"/>
    </location>
</feature>
<evidence type="ECO:0000256" key="1">
    <source>
        <dbReference type="SAM" id="Phobius"/>
    </source>
</evidence>
<reference evidence="2" key="1">
    <citation type="submission" date="2023-07" db="EMBL/GenBank/DDBJ databases">
        <title>Genomic Encyclopedia of Type Strains, Phase IV (KMG-IV): sequencing the most valuable type-strain genomes for metagenomic binning, comparative biology and taxonomic classification.</title>
        <authorList>
            <person name="Goeker M."/>
        </authorList>
    </citation>
    <scope>NUCLEOTIDE SEQUENCE</scope>
    <source>
        <strain evidence="2">DSM 21202</strain>
    </source>
</reference>
<protein>
    <submittedName>
        <fullName evidence="2">Monovalent cation/proton antiporter MnhG/PhaG subunit</fullName>
    </submittedName>
</protein>